<evidence type="ECO:0000256" key="3">
    <source>
        <dbReference type="ARBA" id="ARBA00022692"/>
    </source>
</evidence>
<name>A0A371IVW6_9FIRM</name>
<evidence type="ECO:0000256" key="7">
    <source>
        <dbReference type="ARBA" id="ARBA00023211"/>
    </source>
</evidence>
<dbReference type="OrthoDB" id="9811590at2"/>
<keyword evidence="2 8" id="KW-1003">Cell membrane</keyword>
<evidence type="ECO:0000256" key="1">
    <source>
        <dbReference type="ARBA" id="ARBA00022448"/>
    </source>
</evidence>
<evidence type="ECO:0000313" key="9">
    <source>
        <dbReference type="EMBL" id="RDY24620.1"/>
    </source>
</evidence>
<dbReference type="InterPro" id="IPR022929">
    <property type="entry name" value="Put_MntP"/>
</dbReference>
<dbReference type="EMBL" id="NOJZ02000001">
    <property type="protein sequence ID" value="RDY24620.1"/>
    <property type="molecule type" value="Genomic_DNA"/>
</dbReference>
<dbReference type="PANTHER" id="PTHR35529:SF1">
    <property type="entry name" value="MANGANESE EFFLUX PUMP MNTP-RELATED"/>
    <property type="match status" value="1"/>
</dbReference>
<protein>
    <recommendedName>
        <fullName evidence="8">Putative manganese efflux pump MntP</fullName>
    </recommendedName>
</protein>
<sequence>MGFISTFFTAFALSMDAFAVSVTKGITLKKINLNVSTKIAFFFGLFQGVMPLIGWVIGIKFESYIKSVDHWIAFFLLSFIGLKMIFEAKEEDNNDERSTNLSNKELFILSIATSIDALAVGISFAFLNINILPVSLSIGIVTFIVCFIGVFIGKSIGPIFKNYAQIIGGIILILIGINILNEHTGIIFNIFY</sequence>
<feature type="transmembrane region" description="Helical" evidence="8">
    <location>
        <begin position="68"/>
        <end position="86"/>
    </location>
</feature>
<feature type="transmembrane region" description="Helical" evidence="8">
    <location>
        <begin position="134"/>
        <end position="156"/>
    </location>
</feature>
<dbReference type="RefSeq" id="WP_095405020.1">
    <property type="nucleotide sequence ID" value="NZ_NOJZ02000001.1"/>
</dbReference>
<feature type="transmembrane region" description="Helical" evidence="8">
    <location>
        <begin position="162"/>
        <end position="180"/>
    </location>
</feature>
<organism evidence="9 10">
    <name type="scientific">Romboutsia maritimum</name>
    <dbReference type="NCBI Taxonomy" id="2020948"/>
    <lineage>
        <taxon>Bacteria</taxon>
        <taxon>Bacillati</taxon>
        <taxon>Bacillota</taxon>
        <taxon>Clostridia</taxon>
        <taxon>Peptostreptococcales</taxon>
        <taxon>Peptostreptococcaceae</taxon>
        <taxon>Romboutsia</taxon>
    </lineage>
</organism>
<dbReference type="GO" id="GO:0005384">
    <property type="term" value="F:manganese ion transmembrane transporter activity"/>
    <property type="evidence" value="ECO:0007669"/>
    <property type="project" value="UniProtKB-UniRule"/>
</dbReference>
<keyword evidence="4 8" id="KW-1133">Transmembrane helix</keyword>
<evidence type="ECO:0000256" key="5">
    <source>
        <dbReference type="ARBA" id="ARBA00023065"/>
    </source>
</evidence>
<dbReference type="GO" id="GO:0005886">
    <property type="term" value="C:plasma membrane"/>
    <property type="evidence" value="ECO:0007669"/>
    <property type="project" value="UniProtKB-SubCell"/>
</dbReference>
<keyword evidence="1 8" id="KW-0813">Transport</keyword>
<dbReference type="InterPro" id="IPR003810">
    <property type="entry name" value="Mntp/YtaF"/>
</dbReference>
<comment type="similarity">
    <text evidence="8">Belongs to the MntP (TC 9.B.29) family.</text>
</comment>
<keyword evidence="6 8" id="KW-0472">Membrane</keyword>
<dbReference type="PANTHER" id="PTHR35529">
    <property type="entry name" value="MANGANESE EFFLUX PUMP MNTP-RELATED"/>
    <property type="match status" value="1"/>
</dbReference>
<gene>
    <name evidence="8" type="primary">mntP</name>
    <name evidence="9" type="ORF">CHF27_000010</name>
</gene>
<evidence type="ECO:0000256" key="4">
    <source>
        <dbReference type="ARBA" id="ARBA00022989"/>
    </source>
</evidence>
<comment type="caution">
    <text evidence="9">The sequence shown here is derived from an EMBL/GenBank/DDBJ whole genome shotgun (WGS) entry which is preliminary data.</text>
</comment>
<dbReference type="HAMAP" id="MF_01521">
    <property type="entry name" value="MntP_pump"/>
    <property type="match status" value="1"/>
</dbReference>
<keyword evidence="10" id="KW-1185">Reference proteome</keyword>
<evidence type="ECO:0000256" key="6">
    <source>
        <dbReference type="ARBA" id="ARBA00023136"/>
    </source>
</evidence>
<evidence type="ECO:0000313" key="10">
    <source>
        <dbReference type="Proteomes" id="UP000243494"/>
    </source>
</evidence>
<dbReference type="Proteomes" id="UP000243494">
    <property type="component" value="Unassembled WGS sequence"/>
</dbReference>
<keyword evidence="7 8" id="KW-0464">Manganese</keyword>
<feature type="transmembrane region" description="Helical" evidence="8">
    <location>
        <begin position="106"/>
        <end position="127"/>
    </location>
</feature>
<keyword evidence="5 8" id="KW-0406">Ion transport</keyword>
<accession>A0A371IVW6</accession>
<feature type="transmembrane region" description="Helical" evidence="8">
    <location>
        <begin position="35"/>
        <end position="56"/>
    </location>
</feature>
<reference evidence="9 10" key="1">
    <citation type="journal article" date="2017" name="Genome Announc.">
        <title>Draft Genome Sequence of Romboutsia maritimum sp. nov. Strain CCRI-22766(T), Isolated from Coastal Estuarine Mud.</title>
        <authorList>
            <person name="Maheux A.F."/>
            <person name="Boudreau D.K."/>
            <person name="Berube E."/>
            <person name="Boissinot M."/>
            <person name="Raymond F."/>
            <person name="Brodeur S."/>
            <person name="Corbeil J."/>
            <person name="Brightwell G."/>
            <person name="Broda D."/>
            <person name="Omar R.F."/>
            <person name="Bergeron M.G."/>
        </authorList>
    </citation>
    <scope>NUCLEOTIDE SEQUENCE [LARGE SCALE GENOMIC DNA]</scope>
    <source>
        <strain evidence="9 10">CCRI-22766</strain>
    </source>
</reference>
<dbReference type="Pfam" id="PF02659">
    <property type="entry name" value="Mntp"/>
    <property type="match status" value="1"/>
</dbReference>
<keyword evidence="3 8" id="KW-0812">Transmembrane</keyword>
<proteinExistence type="inferred from homology"/>
<comment type="subcellular location">
    <subcellularLocation>
        <location evidence="8">Cell membrane</location>
        <topology evidence="8">Multi-pass membrane protein</topology>
    </subcellularLocation>
</comment>
<evidence type="ECO:0000256" key="2">
    <source>
        <dbReference type="ARBA" id="ARBA00022475"/>
    </source>
</evidence>
<evidence type="ECO:0000256" key="8">
    <source>
        <dbReference type="HAMAP-Rule" id="MF_01521"/>
    </source>
</evidence>
<comment type="function">
    <text evidence="8">Probably functions as a manganese efflux pump.</text>
</comment>
<dbReference type="AlphaFoldDB" id="A0A371IVW6"/>